<evidence type="ECO:0000256" key="3">
    <source>
        <dbReference type="ARBA" id="ARBA00011738"/>
    </source>
</evidence>
<evidence type="ECO:0000313" key="13">
    <source>
        <dbReference type="EMBL" id="PIE33507.1"/>
    </source>
</evidence>
<dbReference type="GO" id="GO:0030976">
    <property type="term" value="F:thiamine pyrophosphate binding"/>
    <property type="evidence" value="ECO:0007669"/>
    <property type="project" value="UniProtKB-UniRule"/>
</dbReference>
<evidence type="ECO:0000256" key="6">
    <source>
        <dbReference type="ARBA" id="ARBA00022842"/>
    </source>
</evidence>
<dbReference type="SUPFAM" id="SSF52518">
    <property type="entry name" value="Thiamin diphosphate-binding fold (THDP-binding)"/>
    <property type="match status" value="2"/>
</dbReference>
<keyword evidence="7 11" id="KW-0784">Thiamine biosynthesis</keyword>
<feature type="binding site" evidence="11">
    <location>
        <begin position="115"/>
        <end position="117"/>
    </location>
    <ligand>
        <name>thiamine diphosphate</name>
        <dbReference type="ChEBI" id="CHEBI:58937"/>
    </ligand>
</feature>
<accession>A0A2G6KCW8</accession>
<dbReference type="GO" id="GO:0019288">
    <property type="term" value="P:isopentenyl diphosphate biosynthetic process, methylerythritol 4-phosphate pathway"/>
    <property type="evidence" value="ECO:0007669"/>
    <property type="project" value="TreeGrafter"/>
</dbReference>
<keyword evidence="6 11" id="KW-0460">Magnesium</keyword>
<dbReference type="InterPro" id="IPR020826">
    <property type="entry name" value="Transketolase_BS"/>
</dbReference>
<evidence type="ECO:0000259" key="12">
    <source>
        <dbReference type="SMART" id="SM00861"/>
    </source>
</evidence>
<proteinExistence type="inferred from homology"/>
<reference evidence="13 14" key="1">
    <citation type="submission" date="2017-10" db="EMBL/GenBank/DDBJ databases">
        <title>Novel microbial diversity and functional potential in the marine mammal oral microbiome.</title>
        <authorList>
            <person name="Dudek N.K."/>
            <person name="Sun C.L."/>
            <person name="Burstein D."/>
            <person name="Kantor R.S."/>
            <person name="Aliaga Goltsman D.S."/>
            <person name="Bik E.M."/>
            <person name="Thomas B.C."/>
            <person name="Banfield J.F."/>
            <person name="Relman D.A."/>
        </authorList>
    </citation>
    <scope>NUCLEOTIDE SEQUENCE [LARGE SCALE GENOMIC DNA]</scope>
    <source>
        <strain evidence="13">DOLJORAL78_47_16</strain>
    </source>
</reference>
<dbReference type="SMART" id="SM00861">
    <property type="entry name" value="Transket_pyr"/>
    <property type="match status" value="1"/>
</dbReference>
<keyword evidence="4 11" id="KW-0808">Transferase</keyword>
<dbReference type="PROSITE" id="PS00802">
    <property type="entry name" value="TRANSKETOLASE_2"/>
    <property type="match status" value="1"/>
</dbReference>
<comment type="pathway">
    <text evidence="1 11">Metabolic intermediate biosynthesis; 1-deoxy-D-xylulose 5-phosphate biosynthesis; 1-deoxy-D-xylulose 5-phosphate from D-glyceraldehyde 3-phosphate and pyruvate: step 1/1.</text>
</comment>
<feature type="binding site" evidence="11">
    <location>
        <position position="175"/>
    </location>
    <ligand>
        <name>Mg(2+)</name>
        <dbReference type="ChEBI" id="CHEBI:18420"/>
    </ligand>
</feature>
<comment type="function">
    <text evidence="10 11">Catalyzes the acyloin condensation reaction between C atoms 2 and 3 of pyruvate and glyceraldehyde 3-phosphate to yield 1-deoxy-D-xylulose-5-phosphate (DXP).</text>
</comment>
<gene>
    <name evidence="11 13" type="primary">dxs</name>
    <name evidence="13" type="ORF">CSA56_11315</name>
</gene>
<dbReference type="InterPro" id="IPR029061">
    <property type="entry name" value="THDP-binding"/>
</dbReference>
<dbReference type="FunFam" id="3.40.50.970:FF:000005">
    <property type="entry name" value="1-deoxy-D-xylulose-5-phosphate synthase"/>
    <property type="match status" value="1"/>
</dbReference>
<evidence type="ECO:0000256" key="10">
    <source>
        <dbReference type="ARBA" id="ARBA00055605"/>
    </source>
</evidence>
<dbReference type="EMBL" id="PDSK01000097">
    <property type="protein sequence ID" value="PIE33507.1"/>
    <property type="molecule type" value="Genomic_DNA"/>
</dbReference>
<feature type="binding site" evidence="11">
    <location>
        <begin position="147"/>
        <end position="148"/>
    </location>
    <ligand>
        <name>thiamine diphosphate</name>
        <dbReference type="ChEBI" id="CHEBI:58937"/>
    </ligand>
</feature>
<comment type="cofactor">
    <cofactor evidence="11">
        <name>thiamine diphosphate</name>
        <dbReference type="ChEBI" id="CHEBI:58937"/>
    </cofactor>
    <text evidence="11">Binds 1 thiamine pyrophosphate per subunit.</text>
</comment>
<dbReference type="UniPathway" id="UPA00064">
    <property type="reaction ID" value="UER00091"/>
</dbReference>
<keyword evidence="9 11" id="KW-0414">Isoprene biosynthesis</keyword>
<feature type="binding site" evidence="11">
    <location>
        <position position="369"/>
    </location>
    <ligand>
        <name>thiamine diphosphate</name>
        <dbReference type="ChEBI" id="CHEBI:58937"/>
    </ligand>
</feature>
<comment type="similarity">
    <text evidence="2 11">Belongs to the transketolase family. DXPS subfamily.</text>
</comment>
<feature type="binding site" evidence="11">
    <location>
        <position position="74"/>
    </location>
    <ligand>
        <name>thiamine diphosphate</name>
        <dbReference type="ChEBI" id="CHEBI:58937"/>
    </ligand>
</feature>
<comment type="catalytic activity">
    <reaction evidence="11">
        <text>D-glyceraldehyde 3-phosphate + pyruvate + H(+) = 1-deoxy-D-xylulose 5-phosphate + CO2</text>
        <dbReference type="Rhea" id="RHEA:12605"/>
        <dbReference type="ChEBI" id="CHEBI:15361"/>
        <dbReference type="ChEBI" id="CHEBI:15378"/>
        <dbReference type="ChEBI" id="CHEBI:16526"/>
        <dbReference type="ChEBI" id="CHEBI:57792"/>
        <dbReference type="ChEBI" id="CHEBI:59776"/>
        <dbReference type="EC" id="2.2.1.7"/>
    </reaction>
</comment>
<comment type="cofactor">
    <cofactor evidence="11">
        <name>Mg(2+)</name>
        <dbReference type="ChEBI" id="CHEBI:18420"/>
    </cofactor>
    <text evidence="11">Binds 1 Mg(2+) ion per subunit.</text>
</comment>
<evidence type="ECO:0000256" key="11">
    <source>
        <dbReference type="HAMAP-Rule" id="MF_00315"/>
    </source>
</evidence>
<evidence type="ECO:0000256" key="7">
    <source>
        <dbReference type="ARBA" id="ARBA00022977"/>
    </source>
</evidence>
<evidence type="ECO:0000256" key="4">
    <source>
        <dbReference type="ARBA" id="ARBA00022679"/>
    </source>
</evidence>
<dbReference type="PROSITE" id="PS00801">
    <property type="entry name" value="TRANSKETOLASE_1"/>
    <property type="match status" value="1"/>
</dbReference>
<dbReference type="GO" id="GO:0008661">
    <property type="term" value="F:1-deoxy-D-xylulose-5-phosphate synthase activity"/>
    <property type="evidence" value="ECO:0007669"/>
    <property type="project" value="UniProtKB-UniRule"/>
</dbReference>
<evidence type="ECO:0000256" key="2">
    <source>
        <dbReference type="ARBA" id="ARBA00011081"/>
    </source>
</evidence>
<keyword evidence="8 11" id="KW-0786">Thiamine pyrophosphate</keyword>
<dbReference type="Proteomes" id="UP000230821">
    <property type="component" value="Unassembled WGS sequence"/>
</dbReference>
<feature type="binding site" evidence="11">
    <location>
        <position position="175"/>
    </location>
    <ligand>
        <name>thiamine diphosphate</name>
        <dbReference type="ChEBI" id="CHEBI:58937"/>
    </ligand>
</feature>
<dbReference type="CDD" id="cd02007">
    <property type="entry name" value="TPP_DXS"/>
    <property type="match status" value="1"/>
</dbReference>
<dbReference type="PANTHER" id="PTHR43322:SF5">
    <property type="entry name" value="1-DEOXY-D-XYLULOSE-5-PHOSPHATE SYNTHASE, CHLOROPLASTIC"/>
    <property type="match status" value="1"/>
</dbReference>
<comment type="subunit">
    <text evidence="3 11">Homodimer.</text>
</comment>
<organism evidence="13 14">
    <name type="scientific">candidate division KSB3 bacterium</name>
    <dbReference type="NCBI Taxonomy" id="2044937"/>
    <lineage>
        <taxon>Bacteria</taxon>
        <taxon>candidate division KSB3</taxon>
    </lineage>
</organism>
<dbReference type="Pfam" id="PF13292">
    <property type="entry name" value="DXP_synthase_N"/>
    <property type="match status" value="1"/>
</dbReference>
<dbReference type="InterPro" id="IPR033248">
    <property type="entry name" value="Transketolase_C"/>
</dbReference>
<evidence type="ECO:0000256" key="9">
    <source>
        <dbReference type="ARBA" id="ARBA00023229"/>
    </source>
</evidence>
<dbReference type="AlphaFoldDB" id="A0A2G6KCW8"/>
<dbReference type="GO" id="GO:0000287">
    <property type="term" value="F:magnesium ion binding"/>
    <property type="evidence" value="ECO:0007669"/>
    <property type="project" value="UniProtKB-UniRule"/>
</dbReference>
<dbReference type="FunFam" id="3.40.50.920:FF:000002">
    <property type="entry name" value="1-deoxy-D-xylulose-5-phosphate synthase"/>
    <property type="match status" value="1"/>
</dbReference>
<dbReference type="InterPro" id="IPR009014">
    <property type="entry name" value="Transketo_C/PFOR_II"/>
</dbReference>
<evidence type="ECO:0000256" key="1">
    <source>
        <dbReference type="ARBA" id="ARBA00004980"/>
    </source>
</evidence>
<dbReference type="InterPro" id="IPR005477">
    <property type="entry name" value="Dxylulose-5-P_synthase"/>
</dbReference>
<keyword evidence="5 11" id="KW-0479">Metal-binding</keyword>
<dbReference type="Gene3D" id="3.40.50.920">
    <property type="match status" value="1"/>
</dbReference>
<feature type="binding site" evidence="11">
    <location>
        <position position="287"/>
    </location>
    <ligand>
        <name>thiamine diphosphate</name>
        <dbReference type="ChEBI" id="CHEBI:58937"/>
    </ligand>
</feature>
<dbReference type="HAMAP" id="MF_00315">
    <property type="entry name" value="DXP_synth"/>
    <property type="match status" value="1"/>
</dbReference>
<evidence type="ECO:0000313" key="14">
    <source>
        <dbReference type="Proteomes" id="UP000230821"/>
    </source>
</evidence>
<dbReference type="NCBIfam" id="NF003933">
    <property type="entry name" value="PRK05444.2-2"/>
    <property type="match status" value="1"/>
</dbReference>
<dbReference type="Pfam" id="PF02779">
    <property type="entry name" value="Transket_pyr"/>
    <property type="match status" value="1"/>
</dbReference>
<dbReference type="Pfam" id="PF02780">
    <property type="entry name" value="Transketolase_C"/>
    <property type="match status" value="1"/>
</dbReference>
<evidence type="ECO:0000256" key="5">
    <source>
        <dbReference type="ARBA" id="ARBA00022723"/>
    </source>
</evidence>
<dbReference type="GO" id="GO:0009228">
    <property type="term" value="P:thiamine biosynthetic process"/>
    <property type="evidence" value="ECO:0007669"/>
    <property type="project" value="UniProtKB-UniRule"/>
</dbReference>
<dbReference type="InterPro" id="IPR005475">
    <property type="entry name" value="Transketolase-like_Pyr-bd"/>
</dbReference>
<comment type="caution">
    <text evidence="13">The sequence shown here is derived from an EMBL/GenBank/DDBJ whole genome shotgun (WGS) entry which is preliminary data.</text>
</comment>
<feature type="domain" description="Transketolase-like pyrimidine-binding" evidence="12">
    <location>
        <begin position="318"/>
        <end position="482"/>
    </location>
</feature>
<dbReference type="CDD" id="cd07033">
    <property type="entry name" value="TPP_PYR_DXS_TK_like"/>
    <property type="match status" value="1"/>
</dbReference>
<dbReference type="InterPro" id="IPR049557">
    <property type="entry name" value="Transketolase_CS"/>
</dbReference>
<dbReference type="Gene3D" id="3.40.50.970">
    <property type="match status" value="2"/>
</dbReference>
<dbReference type="GO" id="GO:0005829">
    <property type="term" value="C:cytosol"/>
    <property type="evidence" value="ECO:0007669"/>
    <property type="project" value="TreeGrafter"/>
</dbReference>
<dbReference type="GO" id="GO:0016114">
    <property type="term" value="P:terpenoid biosynthetic process"/>
    <property type="evidence" value="ECO:0007669"/>
    <property type="project" value="UniProtKB-UniRule"/>
</dbReference>
<dbReference type="SUPFAM" id="SSF52922">
    <property type="entry name" value="TK C-terminal domain-like"/>
    <property type="match status" value="1"/>
</dbReference>
<dbReference type="NCBIfam" id="TIGR00204">
    <property type="entry name" value="dxs"/>
    <property type="match status" value="1"/>
</dbReference>
<sequence length="625" mass="68155">METLLEHIQNPGDLKQLSEEQLPRLVNEIRELIITTLSKTGGHLASNLGVVELTVALHYTFNSPTDKIVWDVSHQAYSHKILTGRREQFSSIRQPGGLSGYCKRAESPYDAFGAGHSGTSISAALGIADARDLKGEEFSVIAVIGDGSLTAGMALEGLNNAGGEKRKFIVILNDNDMSISPNVGALSRALNHIITGNFYNRLKADIEHLVRTIPGIGDSVFKLGKRFDEFLKGFITPGILFEELGFKYVGPIDGHDIHQLNETFRSVRDNVDRPTLIHVVTRKGKGFEQAERDATTYHGASPFCIDTGQFMKQEVSAPSYTKVFGETLVRLAQEDSEVVAITAAMCSGTGLKGFAEQFPDRFYDVGIAEQHAVAFAAGMATEGLKPVAAIYSTFLQRAYDQVFHDVCLQNLPVTFVLDRAGLVGADGPTHHGVFDYSFLRHLPGMVVMAPKDENELQHMVKTAVDYPGPVAVRYPRGAGVGVERDVELHALEIGKSELLRDGNDVVVLAIGNTVSAAEEAAKNLQEDENISVAVVNVRFVKPLDVALILELGQRIGKMVTIEENALQGGFGSAVLELFQEHGLHSVVIRCIGLPDKYIEHGTQSMLRHTYGLDAEGIERTVRKII</sequence>
<protein>
    <recommendedName>
        <fullName evidence="11">1-deoxy-D-xylulose-5-phosphate synthase</fullName>
        <ecNumber evidence="11">2.2.1.7</ecNumber>
    </recommendedName>
    <alternativeName>
        <fullName evidence="11">1-deoxyxylulose-5-phosphate synthase</fullName>
        <shortName evidence="11">DXP synthase</shortName>
        <shortName evidence="11">DXPS</shortName>
    </alternativeName>
</protein>
<name>A0A2G6KCW8_9BACT</name>
<dbReference type="EC" id="2.2.1.7" evidence="11"/>
<evidence type="ECO:0000256" key="8">
    <source>
        <dbReference type="ARBA" id="ARBA00023052"/>
    </source>
</evidence>
<dbReference type="PANTHER" id="PTHR43322">
    <property type="entry name" value="1-D-DEOXYXYLULOSE 5-PHOSPHATE SYNTHASE-RELATED"/>
    <property type="match status" value="1"/>
</dbReference>
<feature type="binding site" evidence="11">
    <location>
        <position position="146"/>
    </location>
    <ligand>
        <name>Mg(2+)</name>
        <dbReference type="ChEBI" id="CHEBI:18420"/>
    </ligand>
</feature>